<dbReference type="EMBL" id="PJNI01000013">
    <property type="protein sequence ID" value="PKR80130.1"/>
    <property type="molecule type" value="Genomic_DNA"/>
</dbReference>
<dbReference type="InterPro" id="IPR029063">
    <property type="entry name" value="SAM-dependent_MTases_sf"/>
</dbReference>
<name>A0A2I0R156_9FLAO</name>
<dbReference type="AlphaFoldDB" id="A0A2I0R156"/>
<gene>
    <name evidence="5" type="ORF">CW751_11540</name>
</gene>
<sequence>MSKKKNNFLKEFFKERKTVGAIKPSSKSLAKKMLKHIDFETEKVIVEFGPGTGVFTREIIDKMRDDAILYVFELHEPFFIKLKKEFEENKQVKIINDSAVNVREYISADNYENADVIISSLPLTNFDQKLTMRILKSAEIALKKNGKYIQFQYSLNAKKILNKIFDSIDLQFTINNLPPAFVYTCIKK</sequence>
<evidence type="ECO:0000256" key="1">
    <source>
        <dbReference type="ARBA" id="ARBA00022603"/>
    </source>
</evidence>
<dbReference type="InterPro" id="IPR001737">
    <property type="entry name" value="KsgA/Erm"/>
</dbReference>
<dbReference type="GO" id="GO:0003723">
    <property type="term" value="F:RNA binding"/>
    <property type="evidence" value="ECO:0007669"/>
    <property type="project" value="UniProtKB-KW"/>
</dbReference>
<evidence type="ECO:0000256" key="2">
    <source>
        <dbReference type="ARBA" id="ARBA00022679"/>
    </source>
</evidence>
<evidence type="ECO:0000313" key="5">
    <source>
        <dbReference type="EMBL" id="PKR80130.1"/>
    </source>
</evidence>
<evidence type="ECO:0000313" key="6">
    <source>
        <dbReference type="Proteomes" id="UP000236654"/>
    </source>
</evidence>
<keyword evidence="1 5" id="KW-0489">Methyltransferase</keyword>
<keyword evidence="2 5" id="KW-0808">Transferase</keyword>
<dbReference type="CDD" id="cd02440">
    <property type="entry name" value="AdoMet_MTases"/>
    <property type="match status" value="1"/>
</dbReference>
<keyword evidence="3" id="KW-0949">S-adenosyl-L-methionine</keyword>
<protein>
    <submittedName>
        <fullName evidence="5">Phospholipid methyltransferase</fullName>
    </submittedName>
</protein>
<organism evidence="5 6">
    <name type="scientific">Brumimicrobium salinarum</name>
    <dbReference type="NCBI Taxonomy" id="2058658"/>
    <lineage>
        <taxon>Bacteria</taxon>
        <taxon>Pseudomonadati</taxon>
        <taxon>Bacteroidota</taxon>
        <taxon>Flavobacteriia</taxon>
        <taxon>Flavobacteriales</taxon>
        <taxon>Crocinitomicaceae</taxon>
        <taxon>Brumimicrobium</taxon>
    </lineage>
</organism>
<dbReference type="Gene3D" id="3.40.50.150">
    <property type="entry name" value="Vaccinia Virus protein VP39"/>
    <property type="match status" value="1"/>
</dbReference>
<dbReference type="Proteomes" id="UP000236654">
    <property type="component" value="Unassembled WGS sequence"/>
</dbReference>
<keyword evidence="4" id="KW-0694">RNA-binding</keyword>
<dbReference type="Pfam" id="PF00398">
    <property type="entry name" value="RrnaAD"/>
    <property type="match status" value="1"/>
</dbReference>
<keyword evidence="6" id="KW-1185">Reference proteome</keyword>
<dbReference type="GO" id="GO:0008168">
    <property type="term" value="F:methyltransferase activity"/>
    <property type="evidence" value="ECO:0007669"/>
    <property type="project" value="UniProtKB-KW"/>
</dbReference>
<dbReference type="RefSeq" id="WP_101335188.1">
    <property type="nucleotide sequence ID" value="NZ_PJNI01000013.1"/>
</dbReference>
<comment type="caution">
    <text evidence="5">The sequence shown here is derived from an EMBL/GenBank/DDBJ whole genome shotgun (WGS) entry which is preliminary data.</text>
</comment>
<evidence type="ECO:0000256" key="3">
    <source>
        <dbReference type="ARBA" id="ARBA00022691"/>
    </source>
</evidence>
<reference evidence="5 6" key="1">
    <citation type="submission" date="2017-12" db="EMBL/GenBank/DDBJ databases">
        <title>The draft genome sequence of Brumimicrobium saltpan LHR20.</title>
        <authorList>
            <person name="Do Z.-J."/>
            <person name="Luo H.-R."/>
        </authorList>
    </citation>
    <scope>NUCLEOTIDE SEQUENCE [LARGE SCALE GENOMIC DNA]</scope>
    <source>
        <strain evidence="5 6">LHR20</strain>
    </source>
</reference>
<proteinExistence type="predicted"/>
<dbReference type="OrthoDB" id="9805585at2"/>
<accession>A0A2I0R156</accession>
<dbReference type="GO" id="GO:0032259">
    <property type="term" value="P:methylation"/>
    <property type="evidence" value="ECO:0007669"/>
    <property type="project" value="UniProtKB-KW"/>
</dbReference>
<dbReference type="SUPFAM" id="SSF53335">
    <property type="entry name" value="S-adenosyl-L-methionine-dependent methyltransferases"/>
    <property type="match status" value="1"/>
</dbReference>
<evidence type="ECO:0000256" key="4">
    <source>
        <dbReference type="ARBA" id="ARBA00022884"/>
    </source>
</evidence>